<evidence type="ECO:0000256" key="1">
    <source>
        <dbReference type="ARBA" id="ARBA00004123"/>
    </source>
</evidence>
<comment type="function">
    <text evidence="4">Component of the Mediator complex, a coactivator involved in the regulated transcription of nearly all RNA polymerase II-dependent genes. Mediator functions as a bridge to convey information from gene-specific regulatory proteins to the basal RNA polymerase II transcription machinery. Mediator is recruited to promoters by direct interactions with regulatory proteins and serves as a scaffold for the assembly of a functional preinitiation complex with RNA polymerase II and the general transcription factors.</text>
</comment>
<dbReference type="InterPro" id="IPR013921">
    <property type="entry name" value="Mediator_Med20"/>
</dbReference>
<evidence type="ECO:0000256" key="5">
    <source>
        <dbReference type="SAM" id="MobiDB-lite"/>
    </source>
</evidence>
<gene>
    <name evidence="4" type="primary">MED20</name>
    <name evidence="6" type="ORF">BU26DRAFT_334151</name>
</gene>
<evidence type="ECO:0000256" key="3">
    <source>
        <dbReference type="ARBA" id="ARBA00023242"/>
    </source>
</evidence>
<keyword evidence="4" id="KW-0010">Activator</keyword>
<comment type="similarity">
    <text evidence="2 4">Belongs to the Mediator complex subunit 20 family.</text>
</comment>
<evidence type="ECO:0000313" key="6">
    <source>
        <dbReference type="EMBL" id="KAF2248441.1"/>
    </source>
</evidence>
<organism evidence="6 7">
    <name type="scientific">Trematosphaeria pertusa</name>
    <dbReference type="NCBI Taxonomy" id="390896"/>
    <lineage>
        <taxon>Eukaryota</taxon>
        <taxon>Fungi</taxon>
        <taxon>Dikarya</taxon>
        <taxon>Ascomycota</taxon>
        <taxon>Pezizomycotina</taxon>
        <taxon>Dothideomycetes</taxon>
        <taxon>Pleosporomycetidae</taxon>
        <taxon>Pleosporales</taxon>
        <taxon>Massarineae</taxon>
        <taxon>Trematosphaeriaceae</taxon>
        <taxon>Trematosphaeria</taxon>
    </lineage>
</organism>
<name>A0A6A6IDH1_9PLEO</name>
<comment type="subcellular location">
    <subcellularLocation>
        <location evidence="1 4">Nucleus</location>
    </subcellularLocation>
</comment>
<proteinExistence type="inferred from homology"/>
<evidence type="ECO:0000256" key="4">
    <source>
        <dbReference type="RuleBase" id="RU364152"/>
    </source>
</evidence>
<reference evidence="6" key="1">
    <citation type="journal article" date="2020" name="Stud. Mycol.">
        <title>101 Dothideomycetes genomes: a test case for predicting lifestyles and emergence of pathogens.</title>
        <authorList>
            <person name="Haridas S."/>
            <person name="Albert R."/>
            <person name="Binder M."/>
            <person name="Bloem J."/>
            <person name="Labutti K."/>
            <person name="Salamov A."/>
            <person name="Andreopoulos B."/>
            <person name="Baker S."/>
            <person name="Barry K."/>
            <person name="Bills G."/>
            <person name="Bluhm B."/>
            <person name="Cannon C."/>
            <person name="Castanera R."/>
            <person name="Culley D."/>
            <person name="Daum C."/>
            <person name="Ezra D."/>
            <person name="Gonzalez J."/>
            <person name="Henrissat B."/>
            <person name="Kuo A."/>
            <person name="Liang C."/>
            <person name="Lipzen A."/>
            <person name="Lutzoni F."/>
            <person name="Magnuson J."/>
            <person name="Mondo S."/>
            <person name="Nolan M."/>
            <person name="Ohm R."/>
            <person name="Pangilinan J."/>
            <person name="Park H.-J."/>
            <person name="Ramirez L."/>
            <person name="Alfaro M."/>
            <person name="Sun H."/>
            <person name="Tritt A."/>
            <person name="Yoshinaga Y."/>
            <person name="Zwiers L.-H."/>
            <person name="Turgeon B."/>
            <person name="Goodwin S."/>
            <person name="Spatafora J."/>
            <person name="Crous P."/>
            <person name="Grigoriev I."/>
        </authorList>
    </citation>
    <scope>NUCLEOTIDE SEQUENCE</scope>
    <source>
        <strain evidence="6">CBS 122368</strain>
    </source>
</reference>
<dbReference type="OrthoDB" id="1854899at2759"/>
<evidence type="ECO:0000256" key="2">
    <source>
        <dbReference type="ARBA" id="ARBA00010743"/>
    </source>
</evidence>
<keyword evidence="4" id="KW-0804">Transcription</keyword>
<feature type="region of interest" description="Disordered" evidence="5">
    <location>
        <begin position="46"/>
        <end position="76"/>
    </location>
</feature>
<evidence type="ECO:0000313" key="7">
    <source>
        <dbReference type="Proteomes" id="UP000800094"/>
    </source>
</evidence>
<protein>
    <recommendedName>
        <fullName evidence="4">Mediator of RNA polymerase II transcription subunit 20</fullName>
    </recommendedName>
    <alternativeName>
        <fullName evidence="4">Mediator complex subunit 20</fullName>
    </alternativeName>
</protein>
<comment type="subunit">
    <text evidence="4">Component of the Mediator complex.</text>
</comment>
<dbReference type="GO" id="GO:0006357">
    <property type="term" value="P:regulation of transcription by RNA polymerase II"/>
    <property type="evidence" value="ECO:0007669"/>
    <property type="project" value="InterPro"/>
</dbReference>
<dbReference type="AlphaFoldDB" id="A0A6A6IDH1"/>
<accession>A0A6A6IDH1</accession>
<dbReference type="GO" id="GO:0016592">
    <property type="term" value="C:mediator complex"/>
    <property type="evidence" value="ECO:0007669"/>
    <property type="project" value="InterPro"/>
</dbReference>
<keyword evidence="4" id="KW-0805">Transcription regulation</keyword>
<feature type="compositionally biased region" description="Polar residues" evidence="5">
    <location>
        <begin position="97"/>
        <end position="110"/>
    </location>
</feature>
<sequence>MKYSGLYFISNPGASLDASLNTVRSIVDGIESNMRTATQQAKWTLNHRLLRSTVPPPSKQNGDDARPPQPPSSQHQYSYQHLLTLSYLSQNRTYNYIHTPPLQNSQNPGASQDAPAGSSTGTDMAIPSQQADTHYDLLVTQWAQLWTPRRVLDLPNGITYTVSNFTIYVGELRAQRQGPQSSGVLSPGVVVCISTTAGDPVWDDESGVDDSTFPAANDDGFDYGDYDLSSARDMIREVWRIIREGKDFGKAEIRESFMDEKDFCAGKERAREAEVRMWCEALRQRG</sequence>
<dbReference type="EMBL" id="ML987196">
    <property type="protein sequence ID" value="KAF2248441.1"/>
    <property type="molecule type" value="Genomic_DNA"/>
</dbReference>
<dbReference type="Proteomes" id="UP000800094">
    <property type="component" value="Unassembled WGS sequence"/>
</dbReference>
<feature type="region of interest" description="Disordered" evidence="5">
    <location>
        <begin position="97"/>
        <end position="122"/>
    </location>
</feature>
<dbReference type="Pfam" id="PF08612">
    <property type="entry name" value="Med20"/>
    <property type="match status" value="1"/>
</dbReference>
<keyword evidence="7" id="KW-1185">Reference proteome</keyword>
<keyword evidence="3 4" id="KW-0539">Nucleus</keyword>
<dbReference type="GO" id="GO:0003712">
    <property type="term" value="F:transcription coregulator activity"/>
    <property type="evidence" value="ECO:0007669"/>
    <property type="project" value="InterPro"/>
</dbReference>